<dbReference type="Gene3D" id="3.30.479.30">
    <property type="entry name" value="Band 7 domain"/>
    <property type="match status" value="1"/>
</dbReference>
<proteinExistence type="predicted"/>
<protein>
    <recommendedName>
        <fullName evidence="2">Band 7 domain-containing protein</fullName>
    </recommendedName>
</protein>
<dbReference type="SUPFAM" id="SSF117892">
    <property type="entry name" value="Band 7/SPFH domain"/>
    <property type="match status" value="1"/>
</dbReference>
<dbReference type="InterPro" id="IPR050710">
    <property type="entry name" value="Band7/mec-2_domain"/>
</dbReference>
<sequence length="472" mass="52476">MGCGLSSTKWYSPGAKKKEGTELVTIEIPHIRDAHDIVGLQPEDFTPVVVVPRHAASRLCGIPCCWVSIPSGFTAIVSRWGADVPGDEEDGGWSPGFHCFWPWYRINRMVSKQLIIVDTPVKGCKTQDHVEVQVDVLIVFEIVQATDFIYGIGPEKLEDLLRASQEEVLRQMVNGIPIEQIFDLHGANTDEWVQALNEHLNPYGVKIHHFTVRNVQMPPDMADNFEQKTLYESRTWEKKMQQESDRLTLNNEEEQQKLREECDNARMAAEEEAVTTKAQITKEVQEVIATSEKAIALKEAQRSADVLDVTAAADVEIAQLKAEIMKLKQLTEANINRETGKLEAEAEGYEQQKRAAAKMEASAIVALGKKAIAEAEGEAAQALLARRAQEQELARLLILEKLADNKHTQIVSSLENNTGLAPNNSLVAQIAQQGMEAFRMKLAEMTSNSVQKLEFGKAVSGGLVRPLPQMTM</sequence>
<dbReference type="EMBL" id="HBNR01035051">
    <property type="protein sequence ID" value="CAE4590634.1"/>
    <property type="molecule type" value="Transcribed_RNA"/>
</dbReference>
<feature type="coiled-coil region" evidence="1">
    <location>
        <begin position="310"/>
        <end position="392"/>
    </location>
</feature>
<dbReference type="SMART" id="SM00244">
    <property type="entry name" value="PHB"/>
    <property type="match status" value="1"/>
</dbReference>
<gene>
    <name evidence="3" type="ORF">AMON00008_LOCUS24043</name>
</gene>
<dbReference type="Pfam" id="PF01145">
    <property type="entry name" value="Band_7"/>
    <property type="match status" value="1"/>
</dbReference>
<reference evidence="3" key="1">
    <citation type="submission" date="2021-01" db="EMBL/GenBank/DDBJ databases">
        <authorList>
            <person name="Corre E."/>
            <person name="Pelletier E."/>
            <person name="Niang G."/>
            <person name="Scheremetjew M."/>
            <person name="Finn R."/>
            <person name="Kale V."/>
            <person name="Holt S."/>
            <person name="Cochrane G."/>
            <person name="Meng A."/>
            <person name="Brown T."/>
            <person name="Cohen L."/>
        </authorList>
    </citation>
    <scope>NUCLEOTIDE SEQUENCE</scope>
    <source>
        <strain evidence="3">CCMP3105</strain>
    </source>
</reference>
<keyword evidence="1" id="KW-0175">Coiled coil</keyword>
<feature type="coiled-coil region" evidence="1">
    <location>
        <begin position="237"/>
        <end position="271"/>
    </location>
</feature>
<name>A0A7S4QQA7_9DINO</name>
<dbReference type="InterPro" id="IPR036013">
    <property type="entry name" value="Band_7/SPFH_dom_sf"/>
</dbReference>
<dbReference type="PANTHER" id="PTHR43327:SF8">
    <property type="entry name" value="BAND 7 DOMAIN-CONTAINING PROTEIN"/>
    <property type="match status" value="1"/>
</dbReference>
<dbReference type="AlphaFoldDB" id="A0A7S4QQA7"/>
<organism evidence="3">
    <name type="scientific">Alexandrium monilatum</name>
    <dbReference type="NCBI Taxonomy" id="311494"/>
    <lineage>
        <taxon>Eukaryota</taxon>
        <taxon>Sar</taxon>
        <taxon>Alveolata</taxon>
        <taxon>Dinophyceae</taxon>
        <taxon>Gonyaulacales</taxon>
        <taxon>Pyrocystaceae</taxon>
        <taxon>Alexandrium</taxon>
    </lineage>
</organism>
<dbReference type="PANTHER" id="PTHR43327">
    <property type="entry name" value="STOMATIN-LIKE PROTEIN 2, MITOCHONDRIAL"/>
    <property type="match status" value="1"/>
</dbReference>
<evidence type="ECO:0000313" key="3">
    <source>
        <dbReference type="EMBL" id="CAE4590634.1"/>
    </source>
</evidence>
<accession>A0A7S4QQA7</accession>
<dbReference type="InterPro" id="IPR001107">
    <property type="entry name" value="Band_7"/>
</dbReference>
<evidence type="ECO:0000256" key="1">
    <source>
        <dbReference type="SAM" id="Coils"/>
    </source>
</evidence>
<evidence type="ECO:0000259" key="2">
    <source>
        <dbReference type="SMART" id="SM00244"/>
    </source>
</evidence>
<feature type="domain" description="Band 7" evidence="2">
    <location>
        <begin position="64"/>
        <end position="229"/>
    </location>
</feature>